<comment type="catalytic activity">
    <reaction evidence="6">
        <text>DNA(n) + a 2'-deoxyribonucleoside 5'-triphosphate = DNA(n+1) + diphosphate</text>
        <dbReference type="Rhea" id="RHEA:22508"/>
        <dbReference type="Rhea" id="RHEA-COMP:17339"/>
        <dbReference type="Rhea" id="RHEA-COMP:17340"/>
        <dbReference type="ChEBI" id="CHEBI:33019"/>
        <dbReference type="ChEBI" id="CHEBI:61560"/>
        <dbReference type="ChEBI" id="CHEBI:173112"/>
        <dbReference type="EC" id="2.7.7.7"/>
    </reaction>
</comment>
<gene>
    <name evidence="8" type="ORF">NQG31_00845</name>
</gene>
<dbReference type="InterPro" id="IPR041931">
    <property type="entry name" value="DNA_pol3_alpha_thumb_dom"/>
</dbReference>
<name>A0ABT2KUV5_9BACL</name>
<evidence type="ECO:0000313" key="8">
    <source>
        <dbReference type="EMBL" id="MCT4794066.1"/>
    </source>
</evidence>
<dbReference type="InterPro" id="IPR029460">
    <property type="entry name" value="DNAPol_HHH"/>
</dbReference>
<keyword evidence="2" id="KW-0808">Transferase</keyword>
<accession>A0ABT2KUV5</accession>
<evidence type="ECO:0000313" key="9">
    <source>
        <dbReference type="Proteomes" id="UP001206821"/>
    </source>
</evidence>
<dbReference type="EMBL" id="JANIEK010000002">
    <property type="protein sequence ID" value="MCT4794066.1"/>
    <property type="molecule type" value="Genomic_DNA"/>
</dbReference>
<dbReference type="PANTHER" id="PTHR32294">
    <property type="entry name" value="DNA POLYMERASE III SUBUNIT ALPHA"/>
    <property type="match status" value="1"/>
</dbReference>
<keyword evidence="5" id="KW-0239">DNA-directed DNA polymerase</keyword>
<keyword evidence="4" id="KW-0235">DNA replication</keyword>
<dbReference type="InterPro" id="IPR004805">
    <property type="entry name" value="DnaE2/DnaE/PolC"/>
</dbReference>
<dbReference type="Gene3D" id="3.20.20.140">
    <property type="entry name" value="Metal-dependent hydrolases"/>
    <property type="match status" value="2"/>
</dbReference>
<comment type="caution">
    <text evidence="8">The sequence shown here is derived from an EMBL/GenBank/DDBJ whole genome shotgun (WGS) entry which is preliminary data.</text>
</comment>
<dbReference type="SMART" id="SM00481">
    <property type="entry name" value="POLIIIAc"/>
    <property type="match status" value="1"/>
</dbReference>
<protein>
    <recommendedName>
        <fullName evidence="1">DNA-directed DNA polymerase</fullName>
        <ecNumber evidence="1">2.7.7.7</ecNumber>
    </recommendedName>
</protein>
<proteinExistence type="predicted"/>
<dbReference type="RefSeq" id="WP_034814769.1">
    <property type="nucleotide sequence ID" value="NZ_JANIEK010000002.1"/>
</dbReference>
<dbReference type="InterPro" id="IPR040982">
    <property type="entry name" value="DNA_pol3_finger"/>
</dbReference>
<feature type="domain" description="Polymerase/histidinol phosphatase N-terminal" evidence="7">
    <location>
        <begin position="2"/>
        <end position="68"/>
    </location>
</feature>
<evidence type="ECO:0000256" key="1">
    <source>
        <dbReference type="ARBA" id="ARBA00012417"/>
    </source>
</evidence>
<dbReference type="InterPro" id="IPR003141">
    <property type="entry name" value="Pol/His_phosphatase_N"/>
</dbReference>
<dbReference type="CDD" id="cd07431">
    <property type="entry name" value="PHP_PolIIIA"/>
    <property type="match status" value="1"/>
</dbReference>
<dbReference type="InterPro" id="IPR004013">
    <property type="entry name" value="PHP_dom"/>
</dbReference>
<keyword evidence="3" id="KW-0548">Nucleotidyltransferase</keyword>
<evidence type="ECO:0000256" key="4">
    <source>
        <dbReference type="ARBA" id="ARBA00022705"/>
    </source>
</evidence>
<dbReference type="NCBIfam" id="TIGR00594">
    <property type="entry name" value="polc"/>
    <property type="match status" value="1"/>
</dbReference>
<dbReference type="Proteomes" id="UP001206821">
    <property type="component" value="Unassembled WGS sequence"/>
</dbReference>
<reference evidence="8 9" key="1">
    <citation type="submission" date="2022-07" db="EMBL/GenBank/DDBJ databases">
        <title>Genomic and pangenome structural analysis of the polyextremophile Exiguobacterium.</title>
        <authorList>
            <person name="Shen L."/>
        </authorList>
    </citation>
    <scope>NUCLEOTIDE SEQUENCE [LARGE SCALE GENOMIC DNA]</scope>
    <source>
        <strain evidence="8 9">12_1</strain>
    </source>
</reference>
<dbReference type="Pfam" id="PF17657">
    <property type="entry name" value="DNA_pol3_finger"/>
    <property type="match status" value="1"/>
</dbReference>
<evidence type="ECO:0000259" key="7">
    <source>
        <dbReference type="SMART" id="SM00481"/>
    </source>
</evidence>
<dbReference type="Gene3D" id="1.10.10.1600">
    <property type="entry name" value="Bacterial DNA polymerase III alpha subunit, thumb domain"/>
    <property type="match status" value="1"/>
</dbReference>
<dbReference type="Pfam" id="PF07733">
    <property type="entry name" value="DNA_pol3_alpha"/>
    <property type="match status" value="1"/>
</dbReference>
<evidence type="ECO:0000256" key="3">
    <source>
        <dbReference type="ARBA" id="ARBA00022695"/>
    </source>
</evidence>
<sequence>MLHLNVQSAYSLMQSTVRLEAYVAQMAERGSRAVALADEAYYGVPQFFRLCARYNVKPVIGLRTVLRVGGLDVAVLAYAVEASHIEQLYRYVGGGAITEATELAIVVLPDNWKTSDPMHRRRLFHQLLNHVKEDRLWLGLPAPQTTEHVLVLKQLRAMREELGVRLIPAPETRYMRQDDFEAYRALVAIGEGDVISEEDIHHRGRHVRLPSEMNDWFDADELAELERFEAGVEPIQLPEAAAAIPELSEAYPRLKRLVAERLKQKGLLREPYLERARYELEVIERTGFASYFLIVEDIVRFAKGEAIEVGPGRGSAAGSLVSFALDITEVDPVQFDLLFERFLNPERVSMPDIDLDFEDERREEVVRYVLEKYGAHHAAQIGTLATFGAKAALRDVARALGMTLEEGQAASKQVRDDGLQGVRSNPTKMKWFAGSKKRSQLLKIASELEGLPRQASIHAAGLVLSREALENVTPLQPTDGEQVTQYNMKDLEALGLLKIDLLGLRNLTRLRQMETLIRESDAMFSLKTIPLNDAKTLRLLARGDTDGIFQFESDGMKQALRQVKPSAFEDIVVTMSLYRPGPMQFIETYAKRKHGMPYQPVHQVVGELMTTTHGVLVYQEQVMRLLRELAGYSYAEADLVRRAIAKKDVATIEVEKARFLERSAASYGEDSMRQVFSWIEKFAGYGFNRSHAVAYSLISYRLAYVKAHFQRVFYVTTYDKTSQLVRMLRKDKIPIYPPDVLHGQAGPFLEGPGVRLGLKAILGLTKRDVERLIAHHETFKDVGQLRELMEWGAKDELKLRRLLGAGALDRLYHGERRQAFLAVTRLREQADTHLLPDELSALGLKRTEPVEPNWSEEEREALGTWIVHSPLMTVAPLNVTTVTLDEVSVGERGFVVVYVDAIRTFKTKKHEDMGVMMVDDGVTQDEVVIFPRVFQAFGRSLYSGNVLLLEVHSNERDGRRQWIVERVRPLHGQALFVRLRRETFAELEELLHASPGDVPVVCRFSDSKEVKQLASAYSVNPTESLMQALKKRFGETEVVLKRVDSKMAGTKTSTKS</sequence>
<dbReference type="Pfam" id="PF02811">
    <property type="entry name" value="PHP"/>
    <property type="match status" value="1"/>
</dbReference>
<evidence type="ECO:0000256" key="2">
    <source>
        <dbReference type="ARBA" id="ARBA00022679"/>
    </source>
</evidence>
<dbReference type="EC" id="2.7.7.7" evidence="1"/>
<organism evidence="8 9">
    <name type="scientific">Exiguobacterium alkaliphilum</name>
    <dbReference type="NCBI Taxonomy" id="1428684"/>
    <lineage>
        <taxon>Bacteria</taxon>
        <taxon>Bacillati</taxon>
        <taxon>Bacillota</taxon>
        <taxon>Bacilli</taxon>
        <taxon>Bacillales</taxon>
        <taxon>Bacillales Family XII. Incertae Sedis</taxon>
        <taxon>Exiguobacterium</taxon>
    </lineage>
</organism>
<evidence type="ECO:0000256" key="6">
    <source>
        <dbReference type="ARBA" id="ARBA00049244"/>
    </source>
</evidence>
<dbReference type="InterPro" id="IPR011708">
    <property type="entry name" value="DNA_pol3_alpha_NTPase_dom"/>
</dbReference>
<keyword evidence="9" id="KW-1185">Reference proteome</keyword>
<dbReference type="CDD" id="cd04485">
    <property type="entry name" value="DnaE_OBF"/>
    <property type="match status" value="1"/>
</dbReference>
<dbReference type="Pfam" id="PF14579">
    <property type="entry name" value="HHH_6"/>
    <property type="match status" value="1"/>
</dbReference>
<evidence type="ECO:0000256" key="5">
    <source>
        <dbReference type="ARBA" id="ARBA00022932"/>
    </source>
</evidence>
<dbReference type="PANTHER" id="PTHR32294:SF0">
    <property type="entry name" value="DNA POLYMERASE III SUBUNIT ALPHA"/>
    <property type="match status" value="1"/>
</dbReference>